<evidence type="ECO:0000256" key="7">
    <source>
        <dbReference type="ARBA" id="ARBA00023196"/>
    </source>
</evidence>
<dbReference type="PROSITE" id="PS00153">
    <property type="entry name" value="ATPASE_GAMMA"/>
    <property type="match status" value="1"/>
</dbReference>
<evidence type="ECO:0000313" key="11">
    <source>
        <dbReference type="Proteomes" id="UP000187209"/>
    </source>
</evidence>
<keyword evidence="3 9" id="KW-0813">Transport</keyword>
<comment type="similarity">
    <text evidence="2 9">Belongs to the ATPase gamma chain family.</text>
</comment>
<keyword evidence="5 9" id="KW-0406">Ion transport</keyword>
<evidence type="ECO:0000256" key="8">
    <source>
        <dbReference type="ARBA" id="ARBA00023310"/>
    </source>
</evidence>
<keyword evidence="11" id="KW-1185">Reference proteome</keyword>
<dbReference type="GO" id="GO:0046933">
    <property type="term" value="F:proton-transporting ATP synthase activity, rotational mechanism"/>
    <property type="evidence" value="ECO:0007669"/>
    <property type="project" value="InterPro"/>
</dbReference>
<accession>A0A1R2AM10</accession>
<comment type="caution">
    <text evidence="10">The sequence shown here is derived from an EMBL/GenBank/DDBJ whole genome shotgun (WGS) entry which is preliminary data.</text>
</comment>
<comment type="subunit">
    <text evidence="9">F-type ATPases have 2 components, CF(1) - the catalytic core - and CF(0) - the membrane proton channel. CF(1) and CF(0) have multiple subunits.</text>
</comment>
<organism evidence="10 11">
    <name type="scientific">Stentor coeruleus</name>
    <dbReference type="NCBI Taxonomy" id="5963"/>
    <lineage>
        <taxon>Eukaryota</taxon>
        <taxon>Sar</taxon>
        <taxon>Alveolata</taxon>
        <taxon>Ciliophora</taxon>
        <taxon>Postciliodesmatophora</taxon>
        <taxon>Heterotrichea</taxon>
        <taxon>Heterotrichida</taxon>
        <taxon>Stentoridae</taxon>
        <taxon>Stentor</taxon>
    </lineage>
</organism>
<dbReference type="EMBL" id="MPUH01002085">
    <property type="protein sequence ID" value="OMJ65524.1"/>
    <property type="molecule type" value="Genomic_DNA"/>
</dbReference>
<dbReference type="InterPro" id="IPR023632">
    <property type="entry name" value="ATP_synth_F1_gsu_CS"/>
</dbReference>
<evidence type="ECO:0000256" key="9">
    <source>
        <dbReference type="RuleBase" id="RU004001"/>
    </source>
</evidence>
<dbReference type="Gene3D" id="1.10.287.80">
    <property type="entry name" value="ATP synthase, gamma subunit, helix hairpin domain"/>
    <property type="match status" value="1"/>
</dbReference>
<evidence type="ECO:0000256" key="5">
    <source>
        <dbReference type="ARBA" id="ARBA00023065"/>
    </source>
</evidence>
<evidence type="ECO:0000256" key="6">
    <source>
        <dbReference type="ARBA" id="ARBA00023136"/>
    </source>
</evidence>
<sequence>MLNKALSRAFAAGNVKALAARIKSVSSIGKITKAMKMVAAAKMRSEIARLQAGGNFGYTLANTWFKGDETARKFLPELGPETRTLLVPFTSDKGLCGGVNSGIIREIKAIAAHKREKYAIFAIGEKGTLALIRPFPDLLYKSITNIMAPVSFTTAAAIAQSLEVAAKEKSCEKIELVFNEFKNVVTSKIRRTELMSRSGFRLGHYKSTFEVEEPDYPLATEIYYDLYLASTIYHAMLNNASSEQSARMTAMESASKNCNEMIHKLKLEYNKVRQAKITMELCEIISGAEAL</sequence>
<dbReference type="PRINTS" id="PR00126">
    <property type="entry name" value="ATPASEGAMMA"/>
</dbReference>
<dbReference type="AlphaFoldDB" id="A0A1R2AM10"/>
<evidence type="ECO:0000256" key="1">
    <source>
        <dbReference type="ARBA" id="ARBA00004170"/>
    </source>
</evidence>
<evidence type="ECO:0000256" key="3">
    <source>
        <dbReference type="ARBA" id="ARBA00022448"/>
    </source>
</evidence>
<keyword evidence="8 9" id="KW-0066">ATP synthesis</keyword>
<dbReference type="Gene3D" id="3.40.1380.10">
    <property type="match status" value="1"/>
</dbReference>
<name>A0A1R2AM10_9CILI</name>
<dbReference type="GO" id="GO:0045259">
    <property type="term" value="C:proton-transporting ATP synthase complex"/>
    <property type="evidence" value="ECO:0007669"/>
    <property type="project" value="UniProtKB-KW"/>
</dbReference>
<reference evidence="10 11" key="1">
    <citation type="submission" date="2016-11" db="EMBL/GenBank/DDBJ databases">
        <title>The macronuclear genome of Stentor coeruleus: a giant cell with tiny introns.</title>
        <authorList>
            <person name="Slabodnick M."/>
            <person name="Ruby J.G."/>
            <person name="Reiff S.B."/>
            <person name="Swart E.C."/>
            <person name="Gosai S."/>
            <person name="Prabakaran S."/>
            <person name="Witkowska E."/>
            <person name="Larue G.E."/>
            <person name="Fisher S."/>
            <person name="Freeman R.M."/>
            <person name="Gunawardena J."/>
            <person name="Chu W."/>
            <person name="Stover N.A."/>
            <person name="Gregory B.D."/>
            <person name="Nowacki M."/>
            <person name="Derisi J."/>
            <person name="Roy S.W."/>
            <person name="Marshall W.F."/>
            <person name="Sood P."/>
        </authorList>
    </citation>
    <scope>NUCLEOTIDE SEQUENCE [LARGE SCALE GENOMIC DNA]</scope>
    <source>
        <strain evidence="10">WM001</strain>
    </source>
</reference>
<keyword evidence="7 9" id="KW-0139">CF(1)</keyword>
<comment type="subcellular location">
    <subcellularLocation>
        <location evidence="1">Membrane</location>
        <topology evidence="1">Peripheral membrane protein</topology>
    </subcellularLocation>
</comment>
<dbReference type="Proteomes" id="UP000187209">
    <property type="component" value="Unassembled WGS sequence"/>
</dbReference>
<dbReference type="PANTHER" id="PTHR11693:SF22">
    <property type="entry name" value="ATP SYNTHASE SUBUNIT GAMMA, MITOCHONDRIAL"/>
    <property type="match status" value="1"/>
</dbReference>
<dbReference type="CDD" id="cd12151">
    <property type="entry name" value="F1-ATPase_gamma"/>
    <property type="match status" value="1"/>
</dbReference>
<proteinExistence type="inferred from homology"/>
<dbReference type="NCBIfam" id="TIGR01146">
    <property type="entry name" value="ATPsyn_F1gamma"/>
    <property type="match status" value="1"/>
</dbReference>
<protein>
    <recommendedName>
        <fullName evidence="9">ATP synthase subunit gamma</fullName>
    </recommendedName>
</protein>
<dbReference type="InterPro" id="IPR035968">
    <property type="entry name" value="ATP_synth_F1_ATPase_gsu"/>
</dbReference>
<keyword evidence="4 9" id="KW-0375">Hydrogen ion transport</keyword>
<keyword evidence="6" id="KW-0472">Membrane</keyword>
<evidence type="ECO:0000256" key="2">
    <source>
        <dbReference type="ARBA" id="ARBA00007681"/>
    </source>
</evidence>
<dbReference type="OrthoDB" id="300645at2759"/>
<dbReference type="InterPro" id="IPR000131">
    <property type="entry name" value="ATP_synth_F1_gsu"/>
</dbReference>
<evidence type="ECO:0000256" key="4">
    <source>
        <dbReference type="ARBA" id="ARBA00022781"/>
    </source>
</evidence>
<dbReference type="SUPFAM" id="SSF52943">
    <property type="entry name" value="ATP synthase (F1-ATPase), gamma subunit"/>
    <property type="match status" value="1"/>
</dbReference>
<gene>
    <name evidence="10" type="ORF">SteCoe_38064</name>
</gene>
<dbReference type="Pfam" id="PF00231">
    <property type="entry name" value="ATP-synt"/>
    <property type="match status" value="1"/>
</dbReference>
<dbReference type="PANTHER" id="PTHR11693">
    <property type="entry name" value="ATP SYNTHASE GAMMA CHAIN"/>
    <property type="match status" value="1"/>
</dbReference>
<evidence type="ECO:0000313" key="10">
    <source>
        <dbReference type="EMBL" id="OMJ65524.1"/>
    </source>
</evidence>